<evidence type="ECO:0000256" key="2">
    <source>
        <dbReference type="SAM" id="SignalP"/>
    </source>
</evidence>
<keyword evidence="3" id="KW-0966">Cell projection</keyword>
<keyword evidence="1" id="KW-0472">Membrane</keyword>
<name>A0A0A9Z8G2_LYGHE</name>
<feature type="signal peptide" evidence="2">
    <location>
        <begin position="1"/>
        <end position="22"/>
    </location>
</feature>
<sequence length="166" mass="18738">MILVLSWIAVVLASSIVKRAAGVYTQDYCNKLQFNFNDIPRTLADFRACSELEPRKHPTELTHKFATCWAKFAVEKGLGEALQVLNNKEIRRILIPSEEWNGIVSRYTSATGGSEMNRTVANIQVLIIFILVLQIMVLVYLVRTASEVADSLTLDFDGSRHDGFFR</sequence>
<dbReference type="EMBL" id="GBHO01003418">
    <property type="protein sequence ID" value="JAG40186.1"/>
    <property type="molecule type" value="Transcribed_RNA"/>
</dbReference>
<dbReference type="EMBL" id="GBRD01015397">
    <property type="protein sequence ID" value="JAG50429.1"/>
    <property type="molecule type" value="Transcribed_RNA"/>
</dbReference>
<proteinExistence type="predicted"/>
<organism evidence="3">
    <name type="scientific">Lygus hesperus</name>
    <name type="common">Western plant bug</name>
    <dbReference type="NCBI Taxonomy" id="30085"/>
    <lineage>
        <taxon>Eukaryota</taxon>
        <taxon>Metazoa</taxon>
        <taxon>Ecdysozoa</taxon>
        <taxon>Arthropoda</taxon>
        <taxon>Hexapoda</taxon>
        <taxon>Insecta</taxon>
        <taxon>Pterygota</taxon>
        <taxon>Neoptera</taxon>
        <taxon>Paraneoptera</taxon>
        <taxon>Hemiptera</taxon>
        <taxon>Heteroptera</taxon>
        <taxon>Panheteroptera</taxon>
        <taxon>Cimicomorpha</taxon>
        <taxon>Miridae</taxon>
        <taxon>Mirini</taxon>
        <taxon>Lygus</taxon>
    </lineage>
</organism>
<feature type="transmembrane region" description="Helical" evidence="1">
    <location>
        <begin position="123"/>
        <end position="142"/>
    </location>
</feature>
<dbReference type="AlphaFoldDB" id="A0A0A9Z8G2"/>
<evidence type="ECO:0000313" key="3">
    <source>
        <dbReference type="EMBL" id="JAG40186.1"/>
    </source>
</evidence>
<protein>
    <submittedName>
        <fullName evidence="3">Flagellar biosynthesis protein flhA</fullName>
    </submittedName>
</protein>
<accession>A0A0A9Z8G2</accession>
<keyword evidence="1" id="KW-1133">Transmembrane helix</keyword>
<reference evidence="3" key="2">
    <citation type="submission" date="2014-07" db="EMBL/GenBank/DDBJ databases">
        <authorList>
            <person name="Hull J."/>
        </authorList>
    </citation>
    <scope>NUCLEOTIDE SEQUENCE</scope>
</reference>
<gene>
    <name evidence="3" type="primary">flhA</name>
    <name evidence="3" type="ORF">CM83_99411</name>
</gene>
<reference evidence="4" key="3">
    <citation type="submission" date="2014-09" db="EMBL/GenBank/DDBJ databases">
        <authorList>
            <person name="Magalhaes I.L.F."/>
            <person name="Oliveira U."/>
            <person name="Santos F.R."/>
            <person name="Vidigal T.H.D.A."/>
            <person name="Brescovit A.D."/>
            <person name="Santos A.J."/>
        </authorList>
    </citation>
    <scope>NUCLEOTIDE SEQUENCE</scope>
</reference>
<reference evidence="3" key="1">
    <citation type="journal article" date="2014" name="PLoS ONE">
        <title>Transcriptome-Based Identification of ABC Transporters in the Western Tarnished Plant Bug Lygus hesperus.</title>
        <authorList>
            <person name="Hull J.J."/>
            <person name="Chaney K."/>
            <person name="Geib S.M."/>
            <person name="Fabrick J.A."/>
            <person name="Brent C.S."/>
            <person name="Walsh D."/>
            <person name="Lavine L.C."/>
        </authorList>
    </citation>
    <scope>NUCLEOTIDE SEQUENCE</scope>
</reference>
<evidence type="ECO:0000256" key="1">
    <source>
        <dbReference type="SAM" id="Phobius"/>
    </source>
</evidence>
<keyword evidence="2" id="KW-0732">Signal</keyword>
<keyword evidence="1" id="KW-0812">Transmembrane</keyword>
<keyword evidence="3" id="KW-0282">Flagellum</keyword>
<evidence type="ECO:0000313" key="4">
    <source>
        <dbReference type="EMBL" id="JAG50429.1"/>
    </source>
</evidence>
<feature type="chain" id="PRO_5015034126" evidence="2">
    <location>
        <begin position="23"/>
        <end position="166"/>
    </location>
</feature>
<keyword evidence="3" id="KW-0969">Cilium</keyword>